<reference evidence="2" key="1">
    <citation type="journal article" date="2023" name="Front. Plant Sci.">
        <title>Chromosomal-level genome assembly of Melastoma candidum provides insights into trichome evolution.</title>
        <authorList>
            <person name="Zhong Y."/>
            <person name="Wu W."/>
            <person name="Sun C."/>
            <person name="Zou P."/>
            <person name="Liu Y."/>
            <person name="Dai S."/>
            <person name="Zhou R."/>
        </authorList>
    </citation>
    <scope>NUCLEOTIDE SEQUENCE [LARGE SCALE GENOMIC DNA]</scope>
</reference>
<proteinExistence type="predicted"/>
<gene>
    <name evidence="1" type="ORF">MLD38_013934</name>
</gene>
<accession>A0ACB9RFC2</accession>
<protein>
    <submittedName>
        <fullName evidence="1">Uncharacterized protein</fullName>
    </submittedName>
</protein>
<comment type="caution">
    <text evidence="1">The sequence shown here is derived from an EMBL/GenBank/DDBJ whole genome shotgun (WGS) entry which is preliminary data.</text>
</comment>
<dbReference type="Proteomes" id="UP001057402">
    <property type="component" value="Chromosome 4"/>
</dbReference>
<name>A0ACB9RFC2_9MYRT</name>
<evidence type="ECO:0000313" key="2">
    <source>
        <dbReference type="Proteomes" id="UP001057402"/>
    </source>
</evidence>
<sequence>MKVRLVLYSHSSGVISPVAFAVPCVVSTSQMFTTGISKSEDDLGATTLRSGKDLTFSFSANIWGTTLFYCDFWWEAGQGHTLTVYDDKIHSSVCAYCYWSIQATGPCLYTNVTATDKYSCYIW</sequence>
<keyword evidence="2" id="KW-1185">Reference proteome</keyword>
<evidence type="ECO:0000313" key="1">
    <source>
        <dbReference type="EMBL" id="KAI4376143.1"/>
    </source>
</evidence>
<dbReference type="EMBL" id="CM042883">
    <property type="protein sequence ID" value="KAI4376143.1"/>
    <property type="molecule type" value="Genomic_DNA"/>
</dbReference>
<organism evidence="1 2">
    <name type="scientific">Melastoma candidum</name>
    <dbReference type="NCBI Taxonomy" id="119954"/>
    <lineage>
        <taxon>Eukaryota</taxon>
        <taxon>Viridiplantae</taxon>
        <taxon>Streptophyta</taxon>
        <taxon>Embryophyta</taxon>
        <taxon>Tracheophyta</taxon>
        <taxon>Spermatophyta</taxon>
        <taxon>Magnoliopsida</taxon>
        <taxon>eudicotyledons</taxon>
        <taxon>Gunneridae</taxon>
        <taxon>Pentapetalae</taxon>
        <taxon>rosids</taxon>
        <taxon>malvids</taxon>
        <taxon>Myrtales</taxon>
        <taxon>Melastomataceae</taxon>
        <taxon>Melastomatoideae</taxon>
        <taxon>Melastomateae</taxon>
        <taxon>Melastoma</taxon>
    </lineage>
</organism>